<dbReference type="InterPro" id="IPR024930">
    <property type="entry name" value="Skp_dom_sf"/>
</dbReference>
<dbReference type="RefSeq" id="WP_119752523.1">
    <property type="nucleotide sequence ID" value="NZ_CP032382.1"/>
</dbReference>
<dbReference type="Proteomes" id="UP000266183">
    <property type="component" value="Chromosome"/>
</dbReference>
<dbReference type="AlphaFoldDB" id="A0A385SIK9"/>
<evidence type="ECO:0000256" key="2">
    <source>
        <dbReference type="ARBA" id="ARBA00022729"/>
    </source>
</evidence>
<protein>
    <submittedName>
        <fullName evidence="4">OmpH family outer membrane protein</fullName>
    </submittedName>
</protein>
<dbReference type="Pfam" id="PF03938">
    <property type="entry name" value="OmpH"/>
    <property type="match status" value="1"/>
</dbReference>
<organism evidence="4 5">
    <name type="scientific">Chryseolinea soli</name>
    <dbReference type="NCBI Taxonomy" id="2321403"/>
    <lineage>
        <taxon>Bacteria</taxon>
        <taxon>Pseudomonadati</taxon>
        <taxon>Bacteroidota</taxon>
        <taxon>Cytophagia</taxon>
        <taxon>Cytophagales</taxon>
        <taxon>Fulvivirgaceae</taxon>
        <taxon>Chryseolinea</taxon>
    </lineage>
</organism>
<evidence type="ECO:0000313" key="5">
    <source>
        <dbReference type="Proteomes" id="UP000266183"/>
    </source>
</evidence>
<sequence>MIGQTNKFFLWSLLAALSLLVAINLFLIFRSQNVRIAYVRSHDLINGYRGTLDARTEFEKKKSTMTANVDSLRANVERATASFRENGMTMPLRDRQNRAHELETLQQQYLQYSEAIENKIQEEDNKMMSAVLSQVNSFVESYAKEAKLNVVMGTTLSGSLLYGDQDLDITDALLRELNDHYQGK</sequence>
<dbReference type="EMBL" id="CP032382">
    <property type="protein sequence ID" value="AYB29200.1"/>
    <property type="molecule type" value="Genomic_DNA"/>
</dbReference>
<dbReference type="SUPFAM" id="SSF111384">
    <property type="entry name" value="OmpH-like"/>
    <property type="match status" value="1"/>
</dbReference>
<keyword evidence="5" id="KW-1185">Reference proteome</keyword>
<feature type="transmembrane region" description="Helical" evidence="3">
    <location>
        <begin position="9"/>
        <end position="29"/>
    </location>
</feature>
<keyword evidence="3" id="KW-0472">Membrane</keyword>
<dbReference type="OrthoDB" id="1493259at2"/>
<name>A0A385SIK9_9BACT</name>
<dbReference type="Gene3D" id="3.30.910.20">
    <property type="entry name" value="Skp domain"/>
    <property type="match status" value="1"/>
</dbReference>
<dbReference type="PANTHER" id="PTHR35089:SF1">
    <property type="entry name" value="CHAPERONE PROTEIN SKP"/>
    <property type="match status" value="1"/>
</dbReference>
<dbReference type="InterPro" id="IPR005632">
    <property type="entry name" value="Chaperone_Skp"/>
</dbReference>
<dbReference type="GO" id="GO:0050821">
    <property type="term" value="P:protein stabilization"/>
    <property type="evidence" value="ECO:0007669"/>
    <property type="project" value="TreeGrafter"/>
</dbReference>
<dbReference type="GO" id="GO:0051082">
    <property type="term" value="F:unfolded protein binding"/>
    <property type="evidence" value="ECO:0007669"/>
    <property type="project" value="InterPro"/>
</dbReference>
<keyword evidence="3" id="KW-0812">Transmembrane</keyword>
<dbReference type="SMART" id="SM00935">
    <property type="entry name" value="OmpH"/>
    <property type="match status" value="1"/>
</dbReference>
<evidence type="ECO:0000256" key="1">
    <source>
        <dbReference type="ARBA" id="ARBA00009091"/>
    </source>
</evidence>
<keyword evidence="3" id="KW-1133">Transmembrane helix</keyword>
<accession>A0A385SIK9</accession>
<evidence type="ECO:0000313" key="4">
    <source>
        <dbReference type="EMBL" id="AYB29200.1"/>
    </source>
</evidence>
<gene>
    <name evidence="4" type="ORF">D4L85_00755</name>
</gene>
<keyword evidence="2" id="KW-0732">Signal</keyword>
<reference evidence="5" key="1">
    <citation type="submission" date="2018-09" db="EMBL/GenBank/DDBJ databases">
        <title>Chryseolinea sp. KIS68-18 isolated from soil.</title>
        <authorList>
            <person name="Weon H.-Y."/>
            <person name="Kwon S.-W."/>
            <person name="Lee S.A."/>
        </authorList>
    </citation>
    <scope>NUCLEOTIDE SEQUENCE [LARGE SCALE GENOMIC DNA]</scope>
    <source>
        <strain evidence="5">KIS68-18</strain>
    </source>
</reference>
<dbReference type="KEGG" id="chk:D4L85_00755"/>
<evidence type="ECO:0000256" key="3">
    <source>
        <dbReference type="SAM" id="Phobius"/>
    </source>
</evidence>
<comment type="similarity">
    <text evidence="1">Belongs to the Skp family.</text>
</comment>
<dbReference type="PANTHER" id="PTHR35089">
    <property type="entry name" value="CHAPERONE PROTEIN SKP"/>
    <property type="match status" value="1"/>
</dbReference>
<proteinExistence type="inferred from homology"/>
<dbReference type="GO" id="GO:0005829">
    <property type="term" value="C:cytosol"/>
    <property type="evidence" value="ECO:0007669"/>
    <property type="project" value="TreeGrafter"/>
</dbReference>